<accession>A0A433KVB7</accession>
<dbReference type="GO" id="GO:0051537">
    <property type="term" value="F:2 iron, 2 sulfur cluster binding"/>
    <property type="evidence" value="ECO:0007669"/>
    <property type="project" value="UniProtKB-KW"/>
</dbReference>
<evidence type="ECO:0000256" key="5">
    <source>
        <dbReference type="ARBA" id="ARBA00023014"/>
    </source>
</evidence>
<evidence type="ECO:0000313" key="9">
    <source>
        <dbReference type="Proteomes" id="UP000287023"/>
    </source>
</evidence>
<dbReference type="InterPro" id="IPR038010">
    <property type="entry name" value="YhfW_C"/>
</dbReference>
<protein>
    <submittedName>
        <fullName evidence="8">FAD-dependent oxidoreductase</fullName>
    </submittedName>
</protein>
<dbReference type="InterPro" id="IPR006076">
    <property type="entry name" value="FAD-dep_OxRdtase"/>
</dbReference>
<evidence type="ECO:0000256" key="6">
    <source>
        <dbReference type="ARBA" id="ARBA00023157"/>
    </source>
</evidence>
<dbReference type="PROSITE" id="PS51296">
    <property type="entry name" value="RIESKE"/>
    <property type="match status" value="1"/>
</dbReference>
<dbReference type="GO" id="GO:0016491">
    <property type="term" value="F:oxidoreductase activity"/>
    <property type="evidence" value="ECO:0007669"/>
    <property type="project" value="UniProtKB-KW"/>
</dbReference>
<dbReference type="PANTHER" id="PTHR13847:SF281">
    <property type="entry name" value="FAD DEPENDENT OXIDOREDUCTASE DOMAIN-CONTAINING PROTEIN"/>
    <property type="match status" value="1"/>
</dbReference>
<dbReference type="PANTHER" id="PTHR13847">
    <property type="entry name" value="SARCOSINE DEHYDROGENASE-RELATED"/>
    <property type="match status" value="1"/>
</dbReference>
<dbReference type="InterPro" id="IPR017941">
    <property type="entry name" value="Rieske_2Fe-2S"/>
</dbReference>
<evidence type="ECO:0000256" key="3">
    <source>
        <dbReference type="ARBA" id="ARBA00023002"/>
    </source>
</evidence>
<keyword evidence="4" id="KW-0408">Iron</keyword>
<keyword evidence="9" id="KW-1185">Reference proteome</keyword>
<dbReference type="CDD" id="cd03477">
    <property type="entry name" value="Rieske_YhfW_C"/>
    <property type="match status" value="1"/>
</dbReference>
<dbReference type="SUPFAM" id="SSF51905">
    <property type="entry name" value="FAD/NAD(P)-binding domain"/>
    <property type="match status" value="1"/>
</dbReference>
<proteinExistence type="predicted"/>
<dbReference type="GO" id="GO:0005737">
    <property type="term" value="C:cytoplasm"/>
    <property type="evidence" value="ECO:0007669"/>
    <property type="project" value="TreeGrafter"/>
</dbReference>
<evidence type="ECO:0000256" key="2">
    <source>
        <dbReference type="ARBA" id="ARBA00022723"/>
    </source>
</evidence>
<dbReference type="SUPFAM" id="SSF50022">
    <property type="entry name" value="ISP domain"/>
    <property type="match status" value="1"/>
</dbReference>
<keyword evidence="5" id="KW-0411">Iron-sulfur</keyword>
<dbReference type="FunFam" id="2.102.10.10:FF:000014">
    <property type="entry name" value="Oxidoreductase, FAD dependent"/>
    <property type="match status" value="1"/>
</dbReference>
<keyword evidence="6" id="KW-1015">Disulfide bond</keyword>
<evidence type="ECO:0000313" key="8">
    <source>
        <dbReference type="EMBL" id="RUR33643.1"/>
    </source>
</evidence>
<keyword evidence="1" id="KW-0001">2Fe-2S</keyword>
<dbReference type="Gene3D" id="2.102.10.10">
    <property type="entry name" value="Rieske [2Fe-2S] iron-sulphur domain"/>
    <property type="match status" value="1"/>
</dbReference>
<dbReference type="Pfam" id="PF00355">
    <property type="entry name" value="Rieske"/>
    <property type="match status" value="1"/>
</dbReference>
<gene>
    <name evidence="8" type="ORF">ELY38_04255</name>
</gene>
<dbReference type="Pfam" id="PF01266">
    <property type="entry name" value="DAO"/>
    <property type="match status" value="1"/>
</dbReference>
<dbReference type="GO" id="GO:0046872">
    <property type="term" value="F:metal ion binding"/>
    <property type="evidence" value="ECO:0007669"/>
    <property type="project" value="UniProtKB-KW"/>
</dbReference>
<evidence type="ECO:0000256" key="4">
    <source>
        <dbReference type="ARBA" id="ARBA00023004"/>
    </source>
</evidence>
<dbReference type="OrthoDB" id="311718at2"/>
<feature type="domain" description="Rieske" evidence="7">
    <location>
        <begin position="412"/>
        <end position="498"/>
    </location>
</feature>
<evidence type="ECO:0000259" key="7">
    <source>
        <dbReference type="PROSITE" id="PS51296"/>
    </source>
</evidence>
<dbReference type="InterPro" id="IPR005805">
    <property type="entry name" value="Rieske_Fe-S_prot_C"/>
</dbReference>
<dbReference type="Gene3D" id="3.30.9.10">
    <property type="entry name" value="D-Amino Acid Oxidase, subunit A, domain 2"/>
    <property type="match status" value="1"/>
</dbReference>
<dbReference type="Gene3D" id="3.50.50.60">
    <property type="entry name" value="FAD/NAD(P)-binding domain"/>
    <property type="match status" value="1"/>
</dbReference>
<dbReference type="Proteomes" id="UP000287023">
    <property type="component" value="Unassembled WGS sequence"/>
</dbReference>
<dbReference type="GO" id="GO:0016020">
    <property type="term" value="C:membrane"/>
    <property type="evidence" value="ECO:0007669"/>
    <property type="project" value="InterPro"/>
</dbReference>
<comment type="caution">
    <text evidence="8">The sequence shown here is derived from an EMBL/GenBank/DDBJ whole genome shotgun (WGS) entry which is preliminary data.</text>
</comment>
<evidence type="ECO:0000256" key="1">
    <source>
        <dbReference type="ARBA" id="ARBA00022714"/>
    </source>
</evidence>
<sequence>MKSIWQAGIDNPCNFPALADDIETDVVIVGAGITGLTTAQQLIESGKRVVILEAHCVGSGCTGGSTGNLYSPVSAGLAQTGVKWDDDTLRAIVQARAGAINLIEETVRRFNIDCQFKRVPLYRLLTENDQKSADALEAEHEAMVQAGLNAKSFTDMALPFSITHGVSVDHQAQFNAFHYVQGLAKVISQHGVNIYEHSPVRDIDYKHCIVRTDSAQVKATDIVLATHTPKGVNMLQTGMIASREYGVSAKLNTESFPDGIFFMLDSFHSVRSYCLNGENYIMAIGEKHQTGEDQSERERYQALRSYLSAHFDVGEFEYEWSAQQYSSGDGLPYIGRTFASDHVYVATGFAADGLTWGTVSGMMIADLIEGRDNAWYRCFDSQRFTPVNSAGHWLKENMSVAKHLIKDHLGTKKLKELDEIAPGQAKVATLHGEKLAVYRNEAGNLSVLSAVCPHLKCVVHWNDAETTWDCPCHGSRFDIQGEVIEGPSLHPLEHRHSD</sequence>
<name>A0A433KVB7_9GAMM</name>
<dbReference type="RefSeq" id="WP_127060259.1">
    <property type="nucleotide sequence ID" value="NZ_RZHF01000005.1"/>
</dbReference>
<organism evidence="8 9">
    <name type="scientific">Vreelandella nanhaiensis</name>
    <dbReference type="NCBI Taxonomy" id="1258546"/>
    <lineage>
        <taxon>Bacteria</taxon>
        <taxon>Pseudomonadati</taxon>
        <taxon>Pseudomonadota</taxon>
        <taxon>Gammaproteobacteria</taxon>
        <taxon>Oceanospirillales</taxon>
        <taxon>Halomonadaceae</taxon>
        <taxon>Vreelandella</taxon>
    </lineage>
</organism>
<dbReference type="InterPro" id="IPR036188">
    <property type="entry name" value="FAD/NAD-bd_sf"/>
</dbReference>
<dbReference type="PRINTS" id="PR00162">
    <property type="entry name" value="RIESKE"/>
</dbReference>
<dbReference type="EMBL" id="RZHF01000005">
    <property type="protein sequence ID" value="RUR33643.1"/>
    <property type="molecule type" value="Genomic_DNA"/>
</dbReference>
<dbReference type="InterPro" id="IPR036922">
    <property type="entry name" value="Rieske_2Fe-2S_sf"/>
</dbReference>
<keyword evidence="2" id="KW-0479">Metal-binding</keyword>
<reference evidence="8 9" key="1">
    <citation type="submission" date="2018-12" db="EMBL/GenBank/DDBJ databases">
        <title>three novel Halomonas strain isolated from plants.</title>
        <authorList>
            <person name="Sun C."/>
        </authorList>
    </citation>
    <scope>NUCLEOTIDE SEQUENCE [LARGE SCALE GENOMIC DNA]</scope>
    <source>
        <strain evidence="8 9">JCM 18142</strain>
    </source>
</reference>
<keyword evidence="3" id="KW-0560">Oxidoreductase</keyword>
<dbReference type="AlphaFoldDB" id="A0A433KVB7"/>